<dbReference type="AlphaFoldDB" id="S0GJ77"/>
<gene>
    <name evidence="1" type="ORF">C803_01923</name>
</gene>
<organism evidence="1 2">
    <name type="scientific">Parabacteroides goldsteinii dnLKV18</name>
    <dbReference type="NCBI Taxonomy" id="1235789"/>
    <lineage>
        <taxon>Bacteria</taxon>
        <taxon>Pseudomonadati</taxon>
        <taxon>Bacteroidota</taxon>
        <taxon>Bacteroidia</taxon>
        <taxon>Bacteroidales</taxon>
        <taxon>Tannerellaceae</taxon>
        <taxon>Parabacteroides</taxon>
    </lineage>
</organism>
<evidence type="ECO:0000313" key="1">
    <source>
        <dbReference type="EMBL" id="EOS18261.1"/>
    </source>
</evidence>
<reference evidence="1 2" key="1">
    <citation type="submission" date="2013-04" db="EMBL/GenBank/DDBJ databases">
        <title>The Genome Sequence of Parabacteroides goldsteinii dnLKV18.</title>
        <authorList>
            <consortium name="The Broad Institute Genomics Platform"/>
            <consortium name="The Broad Institute Genome Sequencing Center for Infectious Disease"/>
            <person name="Earl A."/>
            <person name="Xavier R."/>
            <person name="Kuhn K."/>
            <person name="Stappenbeck T."/>
            <person name="Walker B."/>
            <person name="Young S."/>
            <person name="Zeng Q."/>
            <person name="Gargeya S."/>
            <person name="Fitzgerald M."/>
            <person name="Haas B."/>
            <person name="Abouelleil A."/>
            <person name="Allen A.W."/>
            <person name="Alvarado L."/>
            <person name="Arachchi H.M."/>
            <person name="Berlin A.M."/>
            <person name="Chapman S.B."/>
            <person name="Gainer-Dewar J."/>
            <person name="Goldberg J."/>
            <person name="Griggs A."/>
            <person name="Gujja S."/>
            <person name="Hansen M."/>
            <person name="Howarth C."/>
            <person name="Imamovic A."/>
            <person name="Ireland A."/>
            <person name="Larimer J."/>
            <person name="McCowan C."/>
            <person name="Murphy C."/>
            <person name="Pearson M."/>
            <person name="Poon T.W."/>
            <person name="Priest M."/>
            <person name="Roberts A."/>
            <person name="Saif S."/>
            <person name="Shea T."/>
            <person name="Sisk P."/>
            <person name="Sykes S."/>
            <person name="Wortman J."/>
            <person name="Nusbaum C."/>
            <person name="Birren B."/>
        </authorList>
    </citation>
    <scope>NUCLEOTIDE SEQUENCE [LARGE SCALE GENOMIC DNA]</scope>
    <source>
        <strain evidence="2">dnLKV18</strain>
    </source>
</reference>
<name>S0GJ77_9BACT</name>
<proteinExistence type="predicted"/>
<keyword evidence="2" id="KW-1185">Reference proteome</keyword>
<sequence length="31" mass="3753">MEMVRLAKELFILQWDKEVILYAKKPVIFSI</sequence>
<dbReference type="Proteomes" id="UP000014140">
    <property type="component" value="Unassembled WGS sequence"/>
</dbReference>
<protein>
    <submittedName>
        <fullName evidence="1">Uncharacterized protein</fullName>
    </submittedName>
</protein>
<comment type="caution">
    <text evidence="1">The sequence shown here is derived from an EMBL/GenBank/DDBJ whole genome shotgun (WGS) entry which is preliminary data.</text>
</comment>
<accession>S0GJ77</accession>
<dbReference type="EMBL" id="ASSQ01000011">
    <property type="protein sequence ID" value="EOS18261.1"/>
    <property type="molecule type" value="Genomic_DNA"/>
</dbReference>
<evidence type="ECO:0000313" key="2">
    <source>
        <dbReference type="Proteomes" id="UP000014140"/>
    </source>
</evidence>
<dbReference type="HOGENOM" id="CLU_3397782_0_0_10"/>